<reference evidence="1 2" key="1">
    <citation type="journal article" date="2018" name="Sci. Rep.">
        <title>Genomic signatures of local adaptation to the degree of environmental predictability in rotifers.</title>
        <authorList>
            <person name="Franch-Gras L."/>
            <person name="Hahn C."/>
            <person name="Garcia-Roger E.M."/>
            <person name="Carmona M.J."/>
            <person name="Serra M."/>
            <person name="Gomez A."/>
        </authorList>
    </citation>
    <scope>NUCLEOTIDE SEQUENCE [LARGE SCALE GENOMIC DNA]</scope>
    <source>
        <strain evidence="1">HYR1</strain>
    </source>
</reference>
<organism evidence="1 2">
    <name type="scientific">Brachionus plicatilis</name>
    <name type="common">Marine rotifer</name>
    <name type="synonym">Brachionus muelleri</name>
    <dbReference type="NCBI Taxonomy" id="10195"/>
    <lineage>
        <taxon>Eukaryota</taxon>
        <taxon>Metazoa</taxon>
        <taxon>Spiralia</taxon>
        <taxon>Gnathifera</taxon>
        <taxon>Rotifera</taxon>
        <taxon>Eurotatoria</taxon>
        <taxon>Monogononta</taxon>
        <taxon>Pseudotrocha</taxon>
        <taxon>Ploima</taxon>
        <taxon>Brachionidae</taxon>
        <taxon>Brachionus</taxon>
    </lineage>
</organism>
<dbReference type="AlphaFoldDB" id="A0A3M7S1P8"/>
<name>A0A3M7S1P8_BRAPC</name>
<keyword evidence="2" id="KW-1185">Reference proteome</keyword>
<sequence>MIRFVINLNFFFKIELLSTKSLHSSLSSVVCCALSGSKRLALRIFVVMEIEFKNFAMTQIRHYQGLINNLLVVGDLFLNYQNDNFSKIRKSIYLPNEFQSKINLDTFTKTKCKLISHPTIIY</sequence>
<accession>A0A3M7S1P8</accession>
<dbReference type="Proteomes" id="UP000276133">
    <property type="component" value="Unassembled WGS sequence"/>
</dbReference>
<gene>
    <name evidence="1" type="ORF">BpHYR1_015674</name>
</gene>
<proteinExistence type="predicted"/>
<evidence type="ECO:0000313" key="1">
    <source>
        <dbReference type="EMBL" id="RNA29743.1"/>
    </source>
</evidence>
<protein>
    <submittedName>
        <fullName evidence="1">Uncharacterized protein</fullName>
    </submittedName>
</protein>
<evidence type="ECO:0000313" key="2">
    <source>
        <dbReference type="Proteomes" id="UP000276133"/>
    </source>
</evidence>
<comment type="caution">
    <text evidence="1">The sequence shown here is derived from an EMBL/GenBank/DDBJ whole genome shotgun (WGS) entry which is preliminary data.</text>
</comment>
<dbReference type="EMBL" id="REGN01002170">
    <property type="protein sequence ID" value="RNA29743.1"/>
    <property type="molecule type" value="Genomic_DNA"/>
</dbReference>